<dbReference type="Gene3D" id="2.30.30.100">
    <property type="match status" value="1"/>
</dbReference>
<dbReference type="HAMAP" id="MF_00436">
    <property type="entry name" value="Hfq"/>
    <property type="match status" value="1"/>
</dbReference>
<comment type="caution">
    <text evidence="5">The sequence shown here is derived from an EMBL/GenBank/DDBJ whole genome shotgun (WGS) entry which is preliminary data.</text>
</comment>
<evidence type="ECO:0000256" key="2">
    <source>
        <dbReference type="ARBA" id="ARBA00023016"/>
    </source>
</evidence>
<name>A0A7V3VTR2_9BACT</name>
<evidence type="ECO:0000313" key="5">
    <source>
        <dbReference type="EMBL" id="HGE75751.1"/>
    </source>
</evidence>
<dbReference type="InterPro" id="IPR047575">
    <property type="entry name" value="Sm"/>
</dbReference>
<dbReference type="NCBIfam" id="TIGR02383">
    <property type="entry name" value="Hfq"/>
    <property type="match status" value="1"/>
</dbReference>
<dbReference type="PANTHER" id="PTHR34772:SF1">
    <property type="entry name" value="RNA-BINDING PROTEIN HFQ"/>
    <property type="match status" value="1"/>
</dbReference>
<reference evidence="5" key="1">
    <citation type="journal article" date="2020" name="mSystems">
        <title>Genome- and Community-Level Interaction Insights into Carbon Utilization and Element Cycling Functions of Hydrothermarchaeota in Hydrothermal Sediment.</title>
        <authorList>
            <person name="Zhou Z."/>
            <person name="Liu Y."/>
            <person name="Xu W."/>
            <person name="Pan J."/>
            <person name="Luo Z.H."/>
            <person name="Li M."/>
        </authorList>
    </citation>
    <scope>NUCLEOTIDE SEQUENCE [LARGE SCALE GENOMIC DNA]</scope>
    <source>
        <strain evidence="5">SpSt-966</strain>
    </source>
</reference>
<dbReference type="InterPro" id="IPR010920">
    <property type="entry name" value="LSM_dom_sf"/>
</dbReference>
<evidence type="ECO:0000256" key="3">
    <source>
        <dbReference type="HAMAP-Rule" id="MF_00436"/>
    </source>
</evidence>
<dbReference type="SUPFAM" id="SSF50182">
    <property type="entry name" value="Sm-like ribonucleoproteins"/>
    <property type="match status" value="1"/>
</dbReference>
<keyword evidence="2 3" id="KW-0346">Stress response</keyword>
<protein>
    <recommendedName>
        <fullName evidence="3">RNA-binding protein Hfq</fullName>
    </recommendedName>
</protein>
<dbReference type="AlphaFoldDB" id="A0A7V3VTR2"/>
<dbReference type="GO" id="GO:0043487">
    <property type="term" value="P:regulation of RNA stability"/>
    <property type="evidence" value="ECO:0007669"/>
    <property type="project" value="TreeGrafter"/>
</dbReference>
<feature type="domain" description="Sm" evidence="4">
    <location>
        <begin position="8"/>
        <end position="70"/>
    </location>
</feature>
<dbReference type="InterPro" id="IPR005001">
    <property type="entry name" value="Hfq"/>
</dbReference>
<gene>
    <name evidence="3 5" type="primary">hfq</name>
    <name evidence="5" type="ORF">ENX73_06480</name>
</gene>
<dbReference type="GO" id="GO:0045974">
    <property type="term" value="P:regulation of translation, ncRNA-mediated"/>
    <property type="evidence" value="ECO:0007669"/>
    <property type="project" value="TreeGrafter"/>
</dbReference>
<dbReference type="GO" id="GO:0003723">
    <property type="term" value="F:RNA binding"/>
    <property type="evidence" value="ECO:0007669"/>
    <property type="project" value="UniProtKB-UniRule"/>
</dbReference>
<proteinExistence type="inferred from homology"/>
<dbReference type="PROSITE" id="PS52002">
    <property type="entry name" value="SM"/>
    <property type="match status" value="1"/>
</dbReference>
<comment type="similarity">
    <text evidence="3">Belongs to the Hfq family.</text>
</comment>
<dbReference type="EMBL" id="DTPE01000255">
    <property type="protein sequence ID" value="HGE75751.1"/>
    <property type="molecule type" value="Genomic_DNA"/>
</dbReference>
<keyword evidence="1 3" id="KW-0694">RNA-binding</keyword>
<comment type="subunit">
    <text evidence="3">Homohexamer.</text>
</comment>
<sequence length="81" mass="9527">MERENLQDSFLTFLQKSKTEVKIYLTNGVQMKGTIMSFDPFVVLVESEDQKQSSMIYKAAISTIIRNEKYMPEKTDRNKQR</sequence>
<evidence type="ECO:0000259" key="4">
    <source>
        <dbReference type="PROSITE" id="PS52002"/>
    </source>
</evidence>
<dbReference type="PANTHER" id="PTHR34772">
    <property type="entry name" value="RNA-BINDING PROTEIN HFQ"/>
    <property type="match status" value="1"/>
</dbReference>
<organism evidence="5">
    <name type="scientific">Mesoaciditoga lauensis</name>
    <dbReference type="NCBI Taxonomy" id="1495039"/>
    <lineage>
        <taxon>Bacteria</taxon>
        <taxon>Thermotogati</taxon>
        <taxon>Thermotogota</taxon>
        <taxon>Thermotogae</taxon>
        <taxon>Mesoaciditogales</taxon>
        <taxon>Mesoaciditogaceae</taxon>
        <taxon>Mesoaciditoga</taxon>
    </lineage>
</organism>
<dbReference type="GO" id="GO:0006355">
    <property type="term" value="P:regulation of DNA-templated transcription"/>
    <property type="evidence" value="ECO:0007669"/>
    <property type="project" value="InterPro"/>
</dbReference>
<dbReference type="GO" id="GO:0005829">
    <property type="term" value="C:cytosol"/>
    <property type="evidence" value="ECO:0007669"/>
    <property type="project" value="TreeGrafter"/>
</dbReference>
<comment type="function">
    <text evidence="3">RNA chaperone that binds small regulatory RNA (sRNAs) and mRNAs to facilitate mRNA translational regulation in response to envelope stress, environmental stress and changes in metabolite concentrations. Also binds with high specificity to tRNAs.</text>
</comment>
<evidence type="ECO:0000256" key="1">
    <source>
        <dbReference type="ARBA" id="ARBA00022884"/>
    </source>
</evidence>
<accession>A0A7V3VTR2</accession>
<dbReference type="Pfam" id="PF17209">
    <property type="entry name" value="Hfq"/>
    <property type="match status" value="1"/>
</dbReference>
<dbReference type="CDD" id="cd01716">
    <property type="entry name" value="Hfq"/>
    <property type="match status" value="1"/>
</dbReference>